<keyword evidence="3" id="KW-1185">Reference proteome</keyword>
<evidence type="ECO:0000313" key="3">
    <source>
        <dbReference type="Proteomes" id="UP001197093"/>
    </source>
</evidence>
<gene>
    <name evidence="2" type="ORF">NEMBOFW57_003429</name>
</gene>
<organism evidence="2 3">
    <name type="scientific">Staphylotrichum longicolle</name>
    <dbReference type="NCBI Taxonomy" id="669026"/>
    <lineage>
        <taxon>Eukaryota</taxon>
        <taxon>Fungi</taxon>
        <taxon>Dikarya</taxon>
        <taxon>Ascomycota</taxon>
        <taxon>Pezizomycotina</taxon>
        <taxon>Sordariomycetes</taxon>
        <taxon>Sordariomycetidae</taxon>
        <taxon>Sordariales</taxon>
        <taxon>Chaetomiaceae</taxon>
        <taxon>Staphylotrichum</taxon>
    </lineage>
</organism>
<feature type="region of interest" description="Disordered" evidence="1">
    <location>
        <begin position="1"/>
        <end position="34"/>
    </location>
</feature>
<feature type="compositionally biased region" description="Basic residues" evidence="1">
    <location>
        <begin position="1"/>
        <end position="20"/>
    </location>
</feature>
<dbReference type="EMBL" id="JAHCVI010000001">
    <property type="protein sequence ID" value="KAG7293380.1"/>
    <property type="molecule type" value="Genomic_DNA"/>
</dbReference>
<feature type="region of interest" description="Disordered" evidence="1">
    <location>
        <begin position="69"/>
        <end position="101"/>
    </location>
</feature>
<accession>A0AAD4F5P1</accession>
<protein>
    <submittedName>
        <fullName evidence="2">Uncharacterized protein</fullName>
    </submittedName>
</protein>
<comment type="caution">
    <text evidence="2">The sequence shown here is derived from an EMBL/GenBank/DDBJ whole genome shotgun (WGS) entry which is preliminary data.</text>
</comment>
<evidence type="ECO:0000313" key="2">
    <source>
        <dbReference type="EMBL" id="KAG7293380.1"/>
    </source>
</evidence>
<name>A0AAD4F5P1_9PEZI</name>
<sequence>MPSKRSKPQHKVTKRAKSTRSKTAPSKAQVPIMADASSPAQSLLFSDPAVASEILAASHPRAVKALGRKVANFPTPSGTTTARRSVEGEGKEKREVVEGEG</sequence>
<proteinExistence type="predicted"/>
<dbReference type="Proteomes" id="UP001197093">
    <property type="component" value="Unassembled WGS sequence"/>
</dbReference>
<evidence type="ECO:0000256" key="1">
    <source>
        <dbReference type="SAM" id="MobiDB-lite"/>
    </source>
</evidence>
<dbReference type="AlphaFoldDB" id="A0AAD4F5P1"/>
<feature type="compositionally biased region" description="Basic and acidic residues" evidence="1">
    <location>
        <begin position="84"/>
        <end position="101"/>
    </location>
</feature>
<reference evidence="2" key="1">
    <citation type="submission" date="2023-02" db="EMBL/GenBank/DDBJ databases">
        <authorList>
            <person name="Palmer J.M."/>
        </authorList>
    </citation>
    <scope>NUCLEOTIDE SEQUENCE</scope>
    <source>
        <strain evidence="2">FW57</strain>
    </source>
</reference>